<dbReference type="EMBL" id="LUXM01000026">
    <property type="protein sequence ID" value="KZU95469.1"/>
    <property type="molecule type" value="Genomic_DNA"/>
</dbReference>
<dbReference type="Proteomes" id="UP000076882">
    <property type="component" value="Unassembled WGS sequence"/>
</dbReference>
<accession>A0A162H1Z9</accession>
<dbReference type="PATRIC" id="fig|1590.142.peg.2353"/>
<sequence length="37" mass="4545">MWRLLAVWWHTQNLWHSEWRMAMTLLVFVVASMTILS</sequence>
<dbReference type="EMBL" id="LUWI01000030">
    <property type="protein sequence ID" value="KZU02071.1"/>
    <property type="molecule type" value="Genomic_DNA"/>
</dbReference>
<dbReference type="Proteomes" id="UP000076989">
    <property type="component" value="Unassembled WGS sequence"/>
</dbReference>
<reference evidence="4 5" key="1">
    <citation type="submission" date="2016-03" db="EMBL/GenBank/DDBJ databases">
        <title>Comparative genomics of 54 Lactobacillus plantarum strains reveals genomic uncoupling from niche constraints.</title>
        <authorList>
            <person name="Martino M.E."/>
        </authorList>
    </citation>
    <scope>NUCLEOTIDE SEQUENCE [LARGE SCALE GENOMIC DNA]</scope>
    <source>
        <strain evidence="2 5">19.1</strain>
        <strain evidence="3 4">NAB2</strain>
        <strain evidence="1 6">Nizo2260</strain>
    </source>
</reference>
<dbReference type="EMBL" id="LUXO01000044">
    <property type="protein sequence ID" value="KZU99391.1"/>
    <property type="molecule type" value="Genomic_DNA"/>
</dbReference>
<evidence type="ECO:0000313" key="4">
    <source>
        <dbReference type="Proteomes" id="UP000076872"/>
    </source>
</evidence>
<evidence type="ECO:0000313" key="5">
    <source>
        <dbReference type="Proteomes" id="UP000076882"/>
    </source>
</evidence>
<gene>
    <name evidence="2" type="ORF">Lp19_1423</name>
    <name evidence="3" type="ORF">NAB2_3401</name>
    <name evidence="1" type="ORF">Nizo2260_2388</name>
</gene>
<name>A0A162H1Z9_LACPN</name>
<evidence type="ECO:0000313" key="1">
    <source>
        <dbReference type="EMBL" id="KZU02071.1"/>
    </source>
</evidence>
<proteinExistence type="predicted"/>
<comment type="caution">
    <text evidence="2">The sequence shown here is derived from an EMBL/GenBank/DDBJ whole genome shotgun (WGS) entry which is preliminary data.</text>
</comment>
<evidence type="ECO:0000313" key="6">
    <source>
        <dbReference type="Proteomes" id="UP000076989"/>
    </source>
</evidence>
<evidence type="ECO:0000313" key="3">
    <source>
        <dbReference type="EMBL" id="KZU99391.1"/>
    </source>
</evidence>
<organism evidence="2 5">
    <name type="scientific">Lactiplantibacillus plantarum</name>
    <name type="common">Lactobacillus plantarum</name>
    <dbReference type="NCBI Taxonomy" id="1590"/>
    <lineage>
        <taxon>Bacteria</taxon>
        <taxon>Bacillati</taxon>
        <taxon>Bacillota</taxon>
        <taxon>Bacilli</taxon>
        <taxon>Lactobacillales</taxon>
        <taxon>Lactobacillaceae</taxon>
        <taxon>Lactiplantibacillus</taxon>
    </lineage>
</organism>
<evidence type="ECO:0000313" key="2">
    <source>
        <dbReference type="EMBL" id="KZU95469.1"/>
    </source>
</evidence>
<dbReference type="AlphaFoldDB" id="A0A162H1Z9"/>
<dbReference type="Proteomes" id="UP000076872">
    <property type="component" value="Unassembled WGS sequence"/>
</dbReference>
<protein>
    <submittedName>
        <fullName evidence="2">Uncharacterized protein</fullName>
    </submittedName>
</protein>